<dbReference type="EMBL" id="JAELVF020000001">
    <property type="protein sequence ID" value="MBU7598618.1"/>
    <property type="molecule type" value="Genomic_DNA"/>
</dbReference>
<name>A0A949JGR1_9ACTN</name>
<dbReference type="Gene3D" id="3.30.10.20">
    <property type="match status" value="1"/>
</dbReference>
<dbReference type="AlphaFoldDB" id="A0A949JGR1"/>
<sequence>MVGRGLDSARELAADAGFRTLKTHDALGRDRAQAFTRNWQVCFQSPSPGTHPTGTEVDLGAVKLDEECPEQDQRPEKAGANMPDFSGKSLRAARGALDETSGITTEDATGEKRLIVLESNWRVCSQKPAAGEPLEGRPVSFTAVKFGETCP</sequence>
<dbReference type="PROSITE" id="PS51178">
    <property type="entry name" value="PASTA"/>
    <property type="match status" value="1"/>
</dbReference>
<proteinExistence type="predicted"/>
<evidence type="ECO:0000256" key="1">
    <source>
        <dbReference type="SAM" id="MobiDB-lite"/>
    </source>
</evidence>
<evidence type="ECO:0000313" key="4">
    <source>
        <dbReference type="Proteomes" id="UP000694501"/>
    </source>
</evidence>
<feature type="compositionally biased region" description="Basic and acidic residues" evidence="1">
    <location>
        <begin position="68"/>
        <end position="77"/>
    </location>
</feature>
<dbReference type="CDD" id="cd06577">
    <property type="entry name" value="PASTA_pknB"/>
    <property type="match status" value="1"/>
</dbReference>
<dbReference type="InterPro" id="IPR005543">
    <property type="entry name" value="PASTA_dom"/>
</dbReference>
<gene>
    <name evidence="3" type="ORF">JGS22_013585</name>
</gene>
<evidence type="ECO:0000259" key="2">
    <source>
        <dbReference type="PROSITE" id="PS51178"/>
    </source>
</evidence>
<comment type="caution">
    <text evidence="3">The sequence shown here is derived from an EMBL/GenBank/DDBJ whole genome shotgun (WGS) entry which is preliminary data.</text>
</comment>
<organism evidence="3 4">
    <name type="scientific">Streptomyces tardus</name>
    <dbReference type="NCBI Taxonomy" id="2780544"/>
    <lineage>
        <taxon>Bacteria</taxon>
        <taxon>Bacillati</taxon>
        <taxon>Actinomycetota</taxon>
        <taxon>Actinomycetes</taxon>
        <taxon>Kitasatosporales</taxon>
        <taxon>Streptomycetaceae</taxon>
        <taxon>Streptomyces</taxon>
    </lineage>
</organism>
<evidence type="ECO:0000313" key="3">
    <source>
        <dbReference type="EMBL" id="MBU7598618.1"/>
    </source>
</evidence>
<dbReference type="Proteomes" id="UP000694501">
    <property type="component" value="Unassembled WGS sequence"/>
</dbReference>
<accession>A0A949JGR1</accession>
<reference evidence="3" key="1">
    <citation type="submission" date="2021-06" db="EMBL/GenBank/DDBJ databases">
        <title>Sequencing of actinobacteria type strains.</title>
        <authorList>
            <person name="Nguyen G.-S."/>
            <person name="Wentzel A."/>
        </authorList>
    </citation>
    <scope>NUCLEOTIDE SEQUENCE</scope>
    <source>
        <strain evidence="3">P38-E01</strain>
    </source>
</reference>
<keyword evidence="4" id="KW-1185">Reference proteome</keyword>
<feature type="domain" description="PASTA" evidence="2">
    <location>
        <begin position="76"/>
        <end position="145"/>
    </location>
</feature>
<protein>
    <recommendedName>
        <fullName evidence="2">PASTA domain-containing protein</fullName>
    </recommendedName>
</protein>
<feature type="region of interest" description="Disordered" evidence="1">
    <location>
        <begin position="68"/>
        <end position="87"/>
    </location>
</feature>